<evidence type="ECO:0000256" key="6">
    <source>
        <dbReference type="ARBA" id="ARBA00039017"/>
    </source>
</evidence>
<dbReference type="InterPro" id="IPR052347">
    <property type="entry name" value="Isochorismatase_Nicotinamidase"/>
</dbReference>
<dbReference type="PANTHER" id="PTHR11080">
    <property type="entry name" value="PYRAZINAMIDASE/NICOTINAMIDASE"/>
    <property type="match status" value="1"/>
</dbReference>
<keyword evidence="4" id="KW-0378">Hydrolase</keyword>
<dbReference type="Pfam" id="PF00857">
    <property type="entry name" value="Isochorismatase"/>
    <property type="match status" value="1"/>
</dbReference>
<dbReference type="RefSeq" id="WP_074904386.1">
    <property type="nucleotide sequence ID" value="NZ_FOUB01000009.1"/>
</dbReference>
<comment type="pathway">
    <text evidence="5">Cofactor biosynthesis; nicotinate biosynthesis; nicotinate from nicotinamide: step 1/1.</text>
</comment>
<reference evidence="10" key="1">
    <citation type="submission" date="2016-10" db="EMBL/GenBank/DDBJ databases">
        <authorList>
            <person name="Varghese N."/>
            <person name="Submissions S."/>
        </authorList>
    </citation>
    <scope>NUCLEOTIDE SEQUENCE [LARGE SCALE GENOMIC DNA]</scope>
    <source>
        <strain evidence="10">Nm44</strain>
    </source>
</reference>
<dbReference type="PANTHER" id="PTHR11080:SF2">
    <property type="entry name" value="LD05707P"/>
    <property type="match status" value="1"/>
</dbReference>
<keyword evidence="3" id="KW-0479">Metal-binding</keyword>
<gene>
    <name evidence="9" type="ORF">SAMN05421863_100944</name>
</gene>
<accession>A0A1I4MBD1</accession>
<evidence type="ECO:0000259" key="8">
    <source>
        <dbReference type="Pfam" id="PF00857"/>
    </source>
</evidence>
<dbReference type="AlphaFoldDB" id="A0A1I4MBD1"/>
<dbReference type="GO" id="GO:0046872">
    <property type="term" value="F:metal ion binding"/>
    <property type="evidence" value="ECO:0007669"/>
    <property type="project" value="UniProtKB-KW"/>
</dbReference>
<dbReference type="EC" id="3.5.1.19" evidence="6"/>
<evidence type="ECO:0000313" key="10">
    <source>
        <dbReference type="Proteomes" id="UP000183287"/>
    </source>
</evidence>
<organism evidence="9 10">
    <name type="scientific">Nitrosomonas communis</name>
    <dbReference type="NCBI Taxonomy" id="44574"/>
    <lineage>
        <taxon>Bacteria</taxon>
        <taxon>Pseudomonadati</taxon>
        <taxon>Pseudomonadota</taxon>
        <taxon>Betaproteobacteria</taxon>
        <taxon>Nitrosomonadales</taxon>
        <taxon>Nitrosomonadaceae</taxon>
        <taxon>Nitrosomonas</taxon>
    </lineage>
</organism>
<dbReference type="GO" id="GO:0008936">
    <property type="term" value="F:nicotinamidase activity"/>
    <property type="evidence" value="ECO:0007669"/>
    <property type="project" value="UniProtKB-EC"/>
</dbReference>
<keyword evidence="2" id="KW-0662">Pyridine nucleotide biosynthesis</keyword>
<evidence type="ECO:0000256" key="3">
    <source>
        <dbReference type="ARBA" id="ARBA00022723"/>
    </source>
</evidence>
<evidence type="ECO:0000256" key="4">
    <source>
        <dbReference type="ARBA" id="ARBA00022801"/>
    </source>
</evidence>
<dbReference type="InterPro" id="IPR036380">
    <property type="entry name" value="Isochorismatase-like_sf"/>
</dbReference>
<evidence type="ECO:0000256" key="2">
    <source>
        <dbReference type="ARBA" id="ARBA00022642"/>
    </source>
</evidence>
<dbReference type="STRING" id="44574.AAW31_18060"/>
<protein>
    <recommendedName>
        <fullName evidence="6">nicotinamidase</fullName>
        <ecNumber evidence="6">3.5.1.19</ecNumber>
    </recommendedName>
    <alternativeName>
        <fullName evidence="7">Nicotinamide deamidase</fullName>
    </alternativeName>
</protein>
<dbReference type="Gene3D" id="3.40.50.850">
    <property type="entry name" value="Isochorismatase-like"/>
    <property type="match status" value="1"/>
</dbReference>
<feature type="domain" description="Isochorismatase-like" evidence="8">
    <location>
        <begin position="10"/>
        <end position="190"/>
    </location>
</feature>
<dbReference type="Proteomes" id="UP000183287">
    <property type="component" value="Unassembled WGS sequence"/>
</dbReference>
<evidence type="ECO:0000256" key="1">
    <source>
        <dbReference type="ARBA" id="ARBA00006336"/>
    </source>
</evidence>
<evidence type="ECO:0000256" key="5">
    <source>
        <dbReference type="ARBA" id="ARBA00037900"/>
    </source>
</evidence>
<evidence type="ECO:0000313" key="9">
    <source>
        <dbReference type="EMBL" id="SFM00365.1"/>
    </source>
</evidence>
<sequence>MEVRLGSGDALIIIHMQNDFLPGGSLPVQMGDTIIPVINRYLMLFHDHGLPIFATRDWHPSGHCSFQQQGGPWPPHCIATTAGAAFHPDIEFPINTQVISTATTREKDTYSSFTDTQFHALLQASSIRRLFFGGVATEYCVFNTVKDALLLHYTTFVLKDAVRPINVKPDDGLHALEEMKHLGAMLIRFEDLTV</sequence>
<comment type="similarity">
    <text evidence="1">Belongs to the isochorismatase family.</text>
</comment>
<dbReference type="EMBL" id="FOUB01000009">
    <property type="protein sequence ID" value="SFM00365.1"/>
    <property type="molecule type" value="Genomic_DNA"/>
</dbReference>
<dbReference type="InterPro" id="IPR000868">
    <property type="entry name" value="Isochorismatase-like_dom"/>
</dbReference>
<dbReference type="SUPFAM" id="SSF52499">
    <property type="entry name" value="Isochorismatase-like hydrolases"/>
    <property type="match status" value="1"/>
</dbReference>
<proteinExistence type="inferred from homology"/>
<evidence type="ECO:0000256" key="7">
    <source>
        <dbReference type="ARBA" id="ARBA00043224"/>
    </source>
</evidence>
<dbReference type="OrthoDB" id="9791276at2"/>
<name>A0A1I4MBD1_9PROT</name>
<dbReference type="GO" id="GO:0019363">
    <property type="term" value="P:pyridine nucleotide biosynthetic process"/>
    <property type="evidence" value="ECO:0007669"/>
    <property type="project" value="UniProtKB-KW"/>
</dbReference>
<keyword evidence="10" id="KW-1185">Reference proteome</keyword>